<accession>A0ABV0T0B3</accession>
<feature type="domain" description="MBD" evidence="1">
    <location>
        <begin position="82"/>
        <end position="152"/>
    </location>
</feature>
<evidence type="ECO:0000313" key="2">
    <source>
        <dbReference type="EMBL" id="MEQ2226308.1"/>
    </source>
</evidence>
<feature type="non-terminal residue" evidence="2">
    <location>
        <position position="1"/>
    </location>
</feature>
<dbReference type="SMART" id="SM00391">
    <property type="entry name" value="MBD"/>
    <property type="match status" value="1"/>
</dbReference>
<dbReference type="Proteomes" id="UP001482620">
    <property type="component" value="Unassembled WGS sequence"/>
</dbReference>
<reference evidence="2 3" key="1">
    <citation type="submission" date="2021-06" db="EMBL/GenBank/DDBJ databases">
        <authorList>
            <person name="Palmer J.M."/>
        </authorList>
    </citation>
    <scope>NUCLEOTIDE SEQUENCE [LARGE SCALE GENOMIC DNA]</scope>
    <source>
        <strain evidence="3">if_2019</strain>
        <tissue evidence="2">Muscle</tissue>
    </source>
</reference>
<sequence>LRIGSGTSLSPAGTLQKQNLLHLKPYSDSGFTGSVRSSHPPACTLDNGYLSQNRSWLPKDDKVLAGRSNKMMGGGETVSGDKDAVHTATIHVPIGWLRRVDGGQVTYVSPSGTTLSTLDEVKSYLLTDGTCKCGLECPLIIHKVFNFSVGVKVEQNSQPSCKAEQDMTKLCNHRRKVVAMAALCRSMQASQLPFTNFHHP</sequence>
<dbReference type="PANTHER" id="PTHR16112:SF17">
    <property type="entry name" value="METHYL-CPG-BINDING DOMAIN PROTEIN 6"/>
    <property type="match status" value="1"/>
</dbReference>
<organism evidence="2 3">
    <name type="scientific">Ilyodon furcidens</name>
    <name type="common">goldbreast splitfin</name>
    <dbReference type="NCBI Taxonomy" id="33524"/>
    <lineage>
        <taxon>Eukaryota</taxon>
        <taxon>Metazoa</taxon>
        <taxon>Chordata</taxon>
        <taxon>Craniata</taxon>
        <taxon>Vertebrata</taxon>
        <taxon>Euteleostomi</taxon>
        <taxon>Actinopterygii</taxon>
        <taxon>Neopterygii</taxon>
        <taxon>Teleostei</taxon>
        <taxon>Neoteleostei</taxon>
        <taxon>Acanthomorphata</taxon>
        <taxon>Ovalentaria</taxon>
        <taxon>Atherinomorphae</taxon>
        <taxon>Cyprinodontiformes</taxon>
        <taxon>Goodeidae</taxon>
        <taxon>Ilyodon</taxon>
    </lineage>
</organism>
<dbReference type="InterPro" id="IPR001739">
    <property type="entry name" value="Methyl_CpG_DNA-bd"/>
</dbReference>
<protein>
    <recommendedName>
        <fullName evidence="1">MBD domain-containing protein</fullName>
    </recommendedName>
</protein>
<evidence type="ECO:0000313" key="3">
    <source>
        <dbReference type="Proteomes" id="UP001482620"/>
    </source>
</evidence>
<dbReference type="PANTHER" id="PTHR16112">
    <property type="entry name" value="METHYL-CPG BINDING PROTEIN, DROSOPHILA"/>
    <property type="match status" value="1"/>
</dbReference>
<proteinExistence type="predicted"/>
<name>A0ABV0T0B3_9TELE</name>
<feature type="non-terminal residue" evidence="2">
    <location>
        <position position="200"/>
    </location>
</feature>
<dbReference type="PROSITE" id="PS50982">
    <property type="entry name" value="MBD"/>
    <property type="match status" value="1"/>
</dbReference>
<dbReference type="EMBL" id="JAHRIQ010014870">
    <property type="protein sequence ID" value="MEQ2226308.1"/>
    <property type="molecule type" value="Genomic_DNA"/>
</dbReference>
<dbReference type="InterPro" id="IPR016177">
    <property type="entry name" value="DNA-bd_dom_sf"/>
</dbReference>
<dbReference type="SUPFAM" id="SSF54171">
    <property type="entry name" value="DNA-binding domain"/>
    <property type="match status" value="1"/>
</dbReference>
<keyword evidence="3" id="KW-1185">Reference proteome</keyword>
<comment type="caution">
    <text evidence="2">The sequence shown here is derived from an EMBL/GenBank/DDBJ whole genome shotgun (WGS) entry which is preliminary data.</text>
</comment>
<evidence type="ECO:0000259" key="1">
    <source>
        <dbReference type="PROSITE" id="PS50982"/>
    </source>
</evidence>
<gene>
    <name evidence="2" type="ORF">ILYODFUR_026200</name>
</gene>